<feature type="compositionally biased region" description="Polar residues" evidence="4">
    <location>
        <begin position="930"/>
        <end position="949"/>
    </location>
</feature>
<evidence type="ECO:0000256" key="4">
    <source>
        <dbReference type="SAM" id="MobiDB-lite"/>
    </source>
</evidence>
<evidence type="ECO:0000256" key="3">
    <source>
        <dbReference type="ARBA" id="ARBA00022833"/>
    </source>
</evidence>
<dbReference type="InterPro" id="IPR011124">
    <property type="entry name" value="Znf_CW"/>
</dbReference>
<feature type="domain" description="CW-type" evidence="5">
    <location>
        <begin position="632"/>
        <end position="685"/>
    </location>
</feature>
<feature type="region of interest" description="Disordered" evidence="4">
    <location>
        <begin position="1260"/>
        <end position="1307"/>
    </location>
</feature>
<evidence type="ECO:0000259" key="5">
    <source>
        <dbReference type="PROSITE" id="PS51050"/>
    </source>
</evidence>
<dbReference type="PANTHER" id="PTHR46524">
    <property type="entry name" value="CW-TYPE ZINC FINGER"/>
    <property type="match status" value="1"/>
</dbReference>
<keyword evidence="7" id="KW-1185">Reference proteome</keyword>
<protein>
    <recommendedName>
        <fullName evidence="5">CW-type domain-containing protein</fullName>
    </recommendedName>
</protein>
<evidence type="ECO:0000313" key="7">
    <source>
        <dbReference type="Proteomes" id="UP001497480"/>
    </source>
</evidence>
<feature type="compositionally biased region" description="Low complexity" evidence="4">
    <location>
        <begin position="857"/>
        <end position="867"/>
    </location>
</feature>
<feature type="compositionally biased region" description="Basic and acidic residues" evidence="4">
    <location>
        <begin position="558"/>
        <end position="583"/>
    </location>
</feature>
<organism evidence="6 7">
    <name type="scientific">Lupinus luteus</name>
    <name type="common">European yellow lupine</name>
    <dbReference type="NCBI Taxonomy" id="3873"/>
    <lineage>
        <taxon>Eukaryota</taxon>
        <taxon>Viridiplantae</taxon>
        <taxon>Streptophyta</taxon>
        <taxon>Embryophyta</taxon>
        <taxon>Tracheophyta</taxon>
        <taxon>Spermatophyta</taxon>
        <taxon>Magnoliopsida</taxon>
        <taxon>eudicotyledons</taxon>
        <taxon>Gunneridae</taxon>
        <taxon>Pentapetalae</taxon>
        <taxon>rosids</taxon>
        <taxon>fabids</taxon>
        <taxon>Fabales</taxon>
        <taxon>Fabaceae</taxon>
        <taxon>Papilionoideae</taxon>
        <taxon>50 kb inversion clade</taxon>
        <taxon>genistoids sensu lato</taxon>
        <taxon>core genistoids</taxon>
        <taxon>Genisteae</taxon>
        <taxon>Lupinus</taxon>
    </lineage>
</organism>
<dbReference type="InterPro" id="IPR056406">
    <property type="entry name" value="THD_CWZF3/5/7"/>
</dbReference>
<accession>A0AAV1WP61</accession>
<sequence length="1628" mass="178071">MISAAGSGSRSNRDARKGLGFERGEMVESELEEGEACSYQNHEDFDALSYIDEKLQDVLGHFQKDFEGGVSAENLGAKFGGYGSFLPTYQRSPFWSQPSTPQKFRSQNTPRSPNNVQQEGGQGDAVQFSNGTQSSRLGPGSATSSRLPSVKAPSVHEGIDRGKWMGTNSDEAFNSKSKPQKSKATSLSDQKTLKVRIKMGLDNLPTRKNASIYSGLGLDVSPSSSPDESPSESEGISCGPQGAPFESPTSILETMIDLPMLLLSPLPNDFIELTSKETHAVVSIPSPFHMGEPQSSGVLLHGSNTVKGDIKFPGGKKVKSSESRESKKNTLNDIGVLSRKEQGRDAPTTEALLYSACSFSDDPPKSVDGTCDSLKEGNKTMVREKTFSDQTQKEQVDPTSTEVNGFAERKKGGSVRKVMRDKVSLDDISFSTVKGNSQGDKTCDSIVTESNVSKVRTTSNTDCIEPFEKAYETGSLSEQGNVTLPVKEYPFPGGKNKSKGSHGTIVEEIEKENSTVGTSLIPKAKKSFDDSSTSNQETEDIRVRKGVEKARDVFGEFEEQDRRDSLETPYEDKLKESEVERKTPTINCGAKGRSGGKKVDKPLTAENVRHTGNAQVTDAVIGNGVPAMVPPVVIEENWVQCDRCHKWRLLPVGTNLDILPEKWLCSMLNWLPDMNRCSFSEDETRKALIALYQGPTPESQRNLQNVYGSVTVGGTVPTVQHPDQHQLNNDHHAVPGGKTKVVKDMSNSGNKDSFSPFPSAIKKNLQSSVKSKSLNDVNKSPAVSEANLPGEKNKNKQRILEKNSDEGDEKNMKVKSKRGPDEDCSRPSKKDRSDTVHSTDEEWYAEQRGSSRKAGHSSSNSFPTTSVSKDRPRHKEHSSSRDSKLGKERVSAENTKGKGQSSLDERFLDLGNYDSVGIKKRKLKDYQDAQTCSTGNPYQQDNRISVQEFSDSRKEKKVRNSKSEGRESSVIKGSGRTDKKVSETKNQESRQNPASTLSQHSLGGIDCLKRDLGSVQASVVATSSSSKVSGSHKTKASFQELKSSPVESVSSSPMRILSTEKFTNRELAGKDDFHDTAALDSPRSCSDGEDGGGSDRSGTAKDKNFTMAHRSNFQNTGVNMSDSKPKARTASHCTNGCVDNIAQDGKYPGTEQQIKDLGEDGPDDVSRIRKSGIESGLKNNTVSSIQLQDQYQLREEKHRNGKVNLEEKFGFIPDQSDNIHVGKKDYAGKSESRKKENHLNGGQYFEEVSINAICKQEASHARSHHQLPDCDTKRSSKRSLPERPDLEVLGKGKSLSLLPSGGAQAETVGHCPQSVVDFHKGNGDIEVDPSKVDDMSKLQKKPPKKADHQNGTQQVSSRNSALNGHRSKEIDVPSPMRRDSYSHAANNAVKEAKDLKHLADRLKNSGSTVESTSLYFQAALKFLRGASLLESGNNDNAKHDEMFRSRQMYSSTAKLCEFCAHEYEKSKDMALAALAYKCTEVAYMRVIYSSHPRASRDRHELQAALQMVPLGESPSSSASDVDNVNNSTAADKLSLSKTVNSPQVAGNHIIAARNHPNFVRLLTFAQEMNFAMEASRRSRNAFAAANSSSAVNKHADGISSIKKALDFNFQDMEGLLRLVRLAVEAMNL</sequence>
<gene>
    <name evidence="6" type="ORF">LLUT_LOCUS12143</name>
</gene>
<feature type="region of interest" description="Disordered" evidence="4">
    <location>
        <begin position="516"/>
        <end position="540"/>
    </location>
</feature>
<feature type="compositionally biased region" description="Basic and acidic residues" evidence="4">
    <location>
        <begin position="791"/>
        <end position="840"/>
    </location>
</feature>
<dbReference type="Pfam" id="PF07496">
    <property type="entry name" value="zf-CW"/>
    <property type="match status" value="1"/>
</dbReference>
<feature type="compositionally biased region" description="Basic and acidic residues" evidence="4">
    <location>
        <begin position="11"/>
        <end position="26"/>
    </location>
</feature>
<feature type="compositionally biased region" description="Polar residues" evidence="4">
    <location>
        <begin position="166"/>
        <end position="190"/>
    </location>
</feature>
<keyword evidence="1" id="KW-0479">Metal-binding</keyword>
<feature type="region of interest" description="Disordered" evidence="4">
    <location>
        <begin position="93"/>
        <end position="190"/>
    </location>
</feature>
<dbReference type="Gene3D" id="3.30.40.100">
    <property type="match status" value="1"/>
</dbReference>
<keyword evidence="2" id="KW-0863">Zinc-finger</keyword>
<evidence type="ECO:0000313" key="6">
    <source>
        <dbReference type="EMBL" id="CAL0311083.1"/>
    </source>
</evidence>
<keyword evidence="3" id="KW-0862">Zinc</keyword>
<feature type="compositionally biased region" description="Low complexity" evidence="4">
    <location>
        <begin position="1291"/>
        <end position="1302"/>
    </location>
</feature>
<feature type="compositionally biased region" description="Basic and acidic residues" evidence="4">
    <location>
        <begin position="1266"/>
        <end position="1290"/>
    </location>
</feature>
<comment type="caution">
    <text evidence="6">The sequence shown here is derived from an EMBL/GenBank/DDBJ whole genome shotgun (WGS) entry which is preliminary data.</text>
</comment>
<feature type="compositionally biased region" description="Polar residues" evidence="4">
    <location>
        <begin position="1349"/>
        <end position="1362"/>
    </location>
</feature>
<feature type="region of interest" description="Disordered" evidence="4">
    <location>
        <begin position="930"/>
        <end position="1002"/>
    </location>
</feature>
<feature type="compositionally biased region" description="Basic and acidic residues" evidence="4">
    <location>
        <begin position="722"/>
        <end position="733"/>
    </location>
</feature>
<evidence type="ECO:0000256" key="1">
    <source>
        <dbReference type="ARBA" id="ARBA00022723"/>
    </source>
</evidence>
<feature type="compositionally biased region" description="Low complexity" evidence="4">
    <location>
        <begin position="221"/>
        <end position="234"/>
    </location>
</feature>
<feature type="region of interest" description="Disordered" evidence="4">
    <location>
        <begin position="217"/>
        <end position="247"/>
    </location>
</feature>
<feature type="compositionally biased region" description="Polar residues" evidence="4">
    <location>
        <begin position="764"/>
        <end position="778"/>
    </location>
</feature>
<feature type="compositionally biased region" description="Polar residues" evidence="4">
    <location>
        <begin position="127"/>
        <end position="147"/>
    </location>
</feature>
<feature type="compositionally biased region" description="Polar residues" evidence="4">
    <location>
        <begin position="892"/>
        <end position="902"/>
    </location>
</feature>
<feature type="compositionally biased region" description="Basic and acidic residues" evidence="4">
    <location>
        <begin position="319"/>
        <end position="330"/>
    </location>
</feature>
<dbReference type="GO" id="GO:0008270">
    <property type="term" value="F:zinc ion binding"/>
    <property type="evidence" value="ECO:0007669"/>
    <property type="project" value="UniProtKB-KW"/>
</dbReference>
<evidence type="ECO:0000256" key="2">
    <source>
        <dbReference type="ARBA" id="ARBA00022771"/>
    </source>
</evidence>
<dbReference type="PANTHER" id="PTHR46524:SF7">
    <property type="entry name" value="CW-TYPE ZINC FINGER"/>
    <property type="match status" value="1"/>
</dbReference>
<proteinExistence type="predicted"/>
<dbReference type="Pfam" id="PF24756">
    <property type="entry name" value="THD_CWZF3-5-7"/>
    <property type="match status" value="1"/>
</dbReference>
<feature type="region of interest" description="Disordered" evidence="4">
    <location>
        <begin position="716"/>
        <end position="908"/>
    </location>
</feature>
<feature type="compositionally biased region" description="Basic and acidic residues" evidence="4">
    <location>
        <begin position="961"/>
        <end position="988"/>
    </location>
</feature>
<feature type="compositionally biased region" description="Polar residues" evidence="4">
    <location>
        <begin position="989"/>
        <end position="1001"/>
    </location>
</feature>
<reference evidence="6 7" key="1">
    <citation type="submission" date="2024-03" db="EMBL/GenBank/DDBJ databases">
        <authorList>
            <person name="Martinez-Hernandez J."/>
        </authorList>
    </citation>
    <scope>NUCLEOTIDE SEQUENCE [LARGE SCALE GENOMIC DNA]</scope>
</reference>
<dbReference type="PROSITE" id="PS51050">
    <property type="entry name" value="ZF_CW"/>
    <property type="match status" value="1"/>
</dbReference>
<feature type="region of interest" description="Disordered" evidence="4">
    <location>
        <begin position="1073"/>
        <end position="1102"/>
    </location>
</feature>
<feature type="compositionally biased region" description="Basic and acidic residues" evidence="4">
    <location>
        <begin position="1366"/>
        <end position="1380"/>
    </location>
</feature>
<feature type="region of interest" description="Disordered" evidence="4">
    <location>
        <begin position="312"/>
        <end position="335"/>
    </location>
</feature>
<dbReference type="EMBL" id="CAXHTB010000008">
    <property type="protein sequence ID" value="CAL0311083.1"/>
    <property type="molecule type" value="Genomic_DNA"/>
</dbReference>
<feature type="region of interest" description="Disordered" evidence="4">
    <location>
        <begin position="558"/>
        <end position="600"/>
    </location>
</feature>
<feature type="compositionally biased region" description="Polar residues" evidence="4">
    <location>
        <begin position="1"/>
        <end position="10"/>
    </location>
</feature>
<feature type="compositionally biased region" description="Basic and acidic residues" evidence="4">
    <location>
        <begin position="1319"/>
        <end position="1337"/>
    </location>
</feature>
<feature type="region of interest" description="Disordered" evidence="4">
    <location>
        <begin position="1319"/>
        <end position="1380"/>
    </location>
</feature>
<feature type="compositionally biased region" description="Basic and acidic residues" evidence="4">
    <location>
        <begin position="384"/>
        <end position="396"/>
    </location>
</feature>
<feature type="region of interest" description="Disordered" evidence="4">
    <location>
        <begin position="1142"/>
        <end position="1166"/>
    </location>
</feature>
<feature type="region of interest" description="Disordered" evidence="4">
    <location>
        <begin position="1"/>
        <end position="35"/>
    </location>
</feature>
<feature type="compositionally biased region" description="Basic and acidic residues" evidence="4">
    <location>
        <begin position="877"/>
        <end position="891"/>
    </location>
</feature>
<dbReference type="Proteomes" id="UP001497480">
    <property type="component" value="Unassembled WGS sequence"/>
</dbReference>
<name>A0AAV1WP61_LUPLU</name>
<feature type="compositionally biased region" description="Low complexity" evidence="4">
    <location>
        <begin position="1043"/>
        <end position="1053"/>
    </location>
</feature>
<feature type="region of interest" description="Disordered" evidence="4">
    <location>
        <begin position="1021"/>
        <end position="1053"/>
    </location>
</feature>
<dbReference type="InterPro" id="IPR055300">
    <property type="entry name" value="CWZF3/5/7"/>
</dbReference>
<feature type="compositionally biased region" description="Polar residues" evidence="4">
    <location>
        <begin position="93"/>
        <end position="119"/>
    </location>
</feature>
<feature type="region of interest" description="Disordered" evidence="4">
    <location>
        <begin position="384"/>
        <end position="413"/>
    </location>
</feature>